<evidence type="ECO:0000256" key="2">
    <source>
        <dbReference type="ARBA" id="ARBA00006991"/>
    </source>
</evidence>
<dbReference type="Gene3D" id="3.40.1800.20">
    <property type="match status" value="1"/>
</dbReference>
<gene>
    <name evidence="14" type="ORF">KGM_210243</name>
</gene>
<protein>
    <submittedName>
        <fullName evidence="14">Zinc finger protein 436</fullName>
    </submittedName>
</protein>
<keyword evidence="5" id="KW-0677">Repeat</keyword>
<keyword evidence="9" id="KW-0805">Transcription regulation</keyword>
<dbReference type="PANTHER" id="PTHR16515:SF35">
    <property type="entry name" value="FEZ FAMILY ZINC FINGER PROTEIN 2"/>
    <property type="match status" value="1"/>
</dbReference>
<name>A0A212EUT3_DANPL</name>
<dbReference type="Proteomes" id="UP000007151">
    <property type="component" value="Unassembled WGS sequence"/>
</dbReference>
<keyword evidence="6" id="KW-0863">Zinc-finger</keyword>
<evidence type="ECO:0000313" key="14">
    <source>
        <dbReference type="EMBL" id="OWR45249.1"/>
    </source>
</evidence>
<proteinExistence type="inferred from homology"/>
<keyword evidence="3" id="KW-1017">Isopeptide bond</keyword>
<dbReference type="InterPro" id="IPR012934">
    <property type="entry name" value="Znf_AD"/>
</dbReference>
<reference evidence="14 15" key="1">
    <citation type="journal article" date="2011" name="Cell">
        <title>The monarch butterfly genome yields insights into long-distance migration.</title>
        <authorList>
            <person name="Zhan S."/>
            <person name="Merlin C."/>
            <person name="Boore J.L."/>
            <person name="Reppert S.M."/>
        </authorList>
    </citation>
    <scope>NUCLEOTIDE SEQUENCE [LARGE SCALE GENOMIC DNA]</scope>
    <source>
        <strain evidence="14">F-2</strain>
    </source>
</reference>
<dbReference type="InterPro" id="IPR036236">
    <property type="entry name" value="Znf_C2H2_sf"/>
</dbReference>
<organism evidence="14 15">
    <name type="scientific">Danaus plexippus plexippus</name>
    <dbReference type="NCBI Taxonomy" id="278856"/>
    <lineage>
        <taxon>Eukaryota</taxon>
        <taxon>Metazoa</taxon>
        <taxon>Ecdysozoa</taxon>
        <taxon>Arthropoda</taxon>
        <taxon>Hexapoda</taxon>
        <taxon>Insecta</taxon>
        <taxon>Pterygota</taxon>
        <taxon>Neoptera</taxon>
        <taxon>Endopterygota</taxon>
        <taxon>Lepidoptera</taxon>
        <taxon>Glossata</taxon>
        <taxon>Ditrysia</taxon>
        <taxon>Papilionoidea</taxon>
        <taxon>Nymphalidae</taxon>
        <taxon>Danainae</taxon>
        <taxon>Danaini</taxon>
        <taxon>Danaina</taxon>
        <taxon>Danaus</taxon>
        <taxon>Danaus</taxon>
    </lineage>
</organism>
<dbReference type="EMBL" id="AGBW02012297">
    <property type="protein sequence ID" value="OWR45249.1"/>
    <property type="molecule type" value="Genomic_DNA"/>
</dbReference>
<dbReference type="PROSITE" id="PS50157">
    <property type="entry name" value="ZINC_FINGER_C2H2_2"/>
    <property type="match status" value="5"/>
</dbReference>
<evidence type="ECO:0000256" key="5">
    <source>
        <dbReference type="ARBA" id="ARBA00022737"/>
    </source>
</evidence>
<dbReference type="PROSITE" id="PS00028">
    <property type="entry name" value="ZINC_FINGER_C2H2_1"/>
    <property type="match status" value="4"/>
</dbReference>
<dbReference type="GO" id="GO:0010468">
    <property type="term" value="P:regulation of gene expression"/>
    <property type="evidence" value="ECO:0007669"/>
    <property type="project" value="TreeGrafter"/>
</dbReference>
<dbReference type="GO" id="GO:0008270">
    <property type="term" value="F:zinc ion binding"/>
    <property type="evidence" value="ECO:0007669"/>
    <property type="project" value="UniProtKB-UniRule"/>
</dbReference>
<evidence type="ECO:0000256" key="9">
    <source>
        <dbReference type="ARBA" id="ARBA00023015"/>
    </source>
</evidence>
<comment type="similarity">
    <text evidence="2">Belongs to the krueppel C2H2-type zinc-finger protein family.</text>
</comment>
<dbReference type="AlphaFoldDB" id="A0A212EUT3"/>
<dbReference type="SMART" id="SM00355">
    <property type="entry name" value="ZnF_C2H2"/>
    <property type="match status" value="5"/>
</dbReference>
<evidence type="ECO:0000256" key="13">
    <source>
        <dbReference type="SAM" id="MobiDB-lite"/>
    </source>
</evidence>
<dbReference type="PROSITE" id="PS51915">
    <property type="entry name" value="ZAD"/>
    <property type="match status" value="1"/>
</dbReference>
<dbReference type="FunFam" id="3.30.160.60:FF:000624">
    <property type="entry name" value="zinc finger protein 697"/>
    <property type="match status" value="1"/>
</dbReference>
<keyword evidence="15" id="KW-1185">Reference proteome</keyword>
<dbReference type="FunCoup" id="A0A212EUT3">
    <property type="interactions" value="16"/>
</dbReference>
<evidence type="ECO:0000256" key="11">
    <source>
        <dbReference type="ARBA" id="ARBA00023163"/>
    </source>
</evidence>
<feature type="compositionally biased region" description="Basic and acidic residues" evidence="13">
    <location>
        <begin position="396"/>
        <end position="408"/>
    </location>
</feature>
<dbReference type="FunFam" id="3.30.160.60:FF:000247">
    <property type="entry name" value="Zinc finger protein 236"/>
    <property type="match status" value="1"/>
</dbReference>
<keyword evidence="7" id="KW-0862">Zinc</keyword>
<keyword evidence="12" id="KW-0539">Nucleus</keyword>
<evidence type="ECO:0000256" key="10">
    <source>
        <dbReference type="ARBA" id="ARBA00023125"/>
    </source>
</evidence>
<dbReference type="GO" id="GO:0005634">
    <property type="term" value="C:nucleus"/>
    <property type="evidence" value="ECO:0007669"/>
    <property type="project" value="InterPro"/>
</dbReference>
<evidence type="ECO:0000256" key="6">
    <source>
        <dbReference type="ARBA" id="ARBA00022771"/>
    </source>
</evidence>
<dbReference type="InterPro" id="IPR013087">
    <property type="entry name" value="Znf_C2H2_type"/>
</dbReference>
<keyword evidence="11" id="KW-0804">Transcription</keyword>
<evidence type="ECO:0000256" key="1">
    <source>
        <dbReference type="ARBA" id="ARBA00003767"/>
    </source>
</evidence>
<evidence type="ECO:0000256" key="4">
    <source>
        <dbReference type="ARBA" id="ARBA00022723"/>
    </source>
</evidence>
<feature type="region of interest" description="Disordered" evidence="13">
    <location>
        <begin position="390"/>
        <end position="416"/>
    </location>
</feature>
<accession>A0A212EUT3</accession>
<dbReference type="Gene3D" id="3.30.160.60">
    <property type="entry name" value="Classic Zinc Finger"/>
    <property type="match status" value="4"/>
</dbReference>
<dbReference type="SUPFAM" id="SSF57667">
    <property type="entry name" value="beta-beta-alpha zinc fingers"/>
    <property type="match status" value="3"/>
</dbReference>
<evidence type="ECO:0000313" key="15">
    <source>
        <dbReference type="Proteomes" id="UP000007151"/>
    </source>
</evidence>
<dbReference type="OrthoDB" id="8922241at2759"/>
<dbReference type="SUPFAM" id="SSF57716">
    <property type="entry name" value="Glucocorticoid receptor-like (DNA-binding domain)"/>
    <property type="match status" value="1"/>
</dbReference>
<dbReference type="Pfam" id="PF00096">
    <property type="entry name" value="zf-C2H2"/>
    <property type="match status" value="3"/>
</dbReference>
<dbReference type="eggNOG" id="KOG1721">
    <property type="taxonomic scope" value="Eukaryota"/>
</dbReference>
<keyword evidence="10" id="KW-0238">DNA-binding</keyword>
<sequence>MRTYKRKRPEYTFIEGVHELCRLCLEKATESVPIFSNESNIYASLSVRIMMCVGFEVSREDCLPNSICSTCHKQLSSFYEFRKKCAVMYQKLKCHVLAVKQMESEKALKQIQENNITKAFESDTGRHVQNHGTVDASNETQIISDSVSLIKNTITENIEEAPDISDFLSSILLEIGILTKQDGQVVSKEHLEMIDIDSGADRVTFQLLEVDEGQKTSDIIKDSANSELLNVRNVNILEKELLRPINIKSSVPRCTECGKSYATRGALRRHARVHTGERPHVCHVCSRAFGQKEVLRRHELVHTEDRPFKCQNCPKSFTQRGALLSHGRACLPPPAARPLALHRCTVCPKVFLHASGLSRHALVHAGRVFSCSPCGRRYSDRSSLLRHLRSHKHARTHTDTRRDAHTDDATALTVTG</sequence>
<evidence type="ECO:0000256" key="7">
    <source>
        <dbReference type="ARBA" id="ARBA00022833"/>
    </source>
</evidence>
<evidence type="ECO:0000256" key="12">
    <source>
        <dbReference type="ARBA" id="ARBA00023242"/>
    </source>
</evidence>
<dbReference type="GO" id="GO:0003677">
    <property type="term" value="F:DNA binding"/>
    <property type="evidence" value="ECO:0007669"/>
    <property type="project" value="UniProtKB-KW"/>
</dbReference>
<keyword evidence="4" id="KW-0479">Metal-binding</keyword>
<comment type="function">
    <text evidence="1">May be involved in transcriptional regulation.</text>
</comment>
<dbReference type="SMART" id="SM00868">
    <property type="entry name" value="zf-AD"/>
    <property type="match status" value="1"/>
</dbReference>
<keyword evidence="8" id="KW-0832">Ubl conjugation</keyword>
<evidence type="ECO:0000256" key="8">
    <source>
        <dbReference type="ARBA" id="ARBA00022843"/>
    </source>
</evidence>
<dbReference type="InterPro" id="IPR050331">
    <property type="entry name" value="Zinc_finger"/>
</dbReference>
<dbReference type="KEGG" id="dpl:KGM_210243"/>
<dbReference type="PANTHER" id="PTHR16515">
    <property type="entry name" value="PR DOMAIN ZINC FINGER PROTEIN"/>
    <property type="match status" value="1"/>
</dbReference>
<comment type="caution">
    <text evidence="14">The sequence shown here is derived from an EMBL/GenBank/DDBJ whole genome shotgun (WGS) entry which is preliminary data.</text>
</comment>
<dbReference type="FunFam" id="3.30.160.60:FF:000446">
    <property type="entry name" value="Zinc finger protein"/>
    <property type="match status" value="1"/>
</dbReference>
<dbReference type="Pfam" id="PF07776">
    <property type="entry name" value="zf-AD"/>
    <property type="match status" value="1"/>
</dbReference>
<evidence type="ECO:0000256" key="3">
    <source>
        <dbReference type="ARBA" id="ARBA00022499"/>
    </source>
</evidence>